<dbReference type="PANTHER" id="PTHR21310">
    <property type="entry name" value="AMINOGLYCOSIDE PHOSPHOTRANSFERASE-RELATED-RELATED"/>
    <property type="match status" value="1"/>
</dbReference>
<evidence type="ECO:0000313" key="3">
    <source>
        <dbReference type="Proteomes" id="UP001501442"/>
    </source>
</evidence>
<dbReference type="Gene3D" id="3.30.200.20">
    <property type="entry name" value="Phosphorylase Kinase, domain 1"/>
    <property type="match status" value="1"/>
</dbReference>
<dbReference type="InterPro" id="IPR041726">
    <property type="entry name" value="ACAD10_11_N"/>
</dbReference>
<gene>
    <name evidence="2" type="ORF">GCM10023196_076670</name>
</gene>
<name>A0ABP8ULR7_9ACTN</name>
<sequence>MPVPDQRDPEVTRAVLTRWLSERLPGIAIRGLEIPRTTGFSAETLLFDAECDGRVEHLVAKVAPSRYQVFPDPLPYADQFRLLRILDERTGIPVPPMRWYEPDAGLLGAPFFVIERVDGRAPDDNPPYHQAGWVTEATPERRARMWTSGLDVLAAVHRLDPAPFAFLDRTRYGPAGVEQRLGYYTHYMSWAYHGPQPTCAEALRWLREHRPDEPDPPVLLWGDGRIGNILYGDDGEPRAVLDWEIATLGAPEEDLAWYMYLDRHHSEGIGVPRLPGFPSYADTIAYYEELAGRRMRHMAYYEVLSAFKFAVIMARIGQAFIDWGLTPPDSDFPVDNTASRLLAGLLNLPAPGPVTGPPPGDRR</sequence>
<dbReference type="SUPFAM" id="SSF56112">
    <property type="entry name" value="Protein kinase-like (PK-like)"/>
    <property type="match status" value="1"/>
</dbReference>
<comment type="caution">
    <text evidence="2">The sequence shown here is derived from an EMBL/GenBank/DDBJ whole genome shotgun (WGS) entry which is preliminary data.</text>
</comment>
<dbReference type="RefSeq" id="WP_345437558.1">
    <property type="nucleotide sequence ID" value="NZ_BAABHK010000014.1"/>
</dbReference>
<dbReference type="InterPro" id="IPR011009">
    <property type="entry name" value="Kinase-like_dom_sf"/>
</dbReference>
<protein>
    <submittedName>
        <fullName evidence="2">Phosphotransferase family protein</fullName>
    </submittedName>
</protein>
<dbReference type="Proteomes" id="UP001501442">
    <property type="component" value="Unassembled WGS sequence"/>
</dbReference>
<evidence type="ECO:0000313" key="2">
    <source>
        <dbReference type="EMBL" id="GAA4634584.1"/>
    </source>
</evidence>
<dbReference type="Gene3D" id="3.90.1200.10">
    <property type="match status" value="1"/>
</dbReference>
<dbReference type="Pfam" id="PF01636">
    <property type="entry name" value="APH"/>
    <property type="match status" value="1"/>
</dbReference>
<dbReference type="PANTHER" id="PTHR21310:SF40">
    <property type="entry name" value="AMINOGLYCOSIDE PHOSPHOTRANSFERASE DOMAIN-CONTAINING PROTEIN-RELATED"/>
    <property type="match status" value="1"/>
</dbReference>
<organism evidence="2 3">
    <name type="scientific">Actinoallomurus vinaceus</name>
    <dbReference type="NCBI Taxonomy" id="1080074"/>
    <lineage>
        <taxon>Bacteria</taxon>
        <taxon>Bacillati</taxon>
        <taxon>Actinomycetota</taxon>
        <taxon>Actinomycetes</taxon>
        <taxon>Streptosporangiales</taxon>
        <taxon>Thermomonosporaceae</taxon>
        <taxon>Actinoallomurus</taxon>
    </lineage>
</organism>
<evidence type="ECO:0000259" key="1">
    <source>
        <dbReference type="Pfam" id="PF01636"/>
    </source>
</evidence>
<accession>A0ABP8ULR7</accession>
<feature type="domain" description="Aminoglycoside phosphotransferase" evidence="1">
    <location>
        <begin position="57"/>
        <end position="262"/>
    </location>
</feature>
<dbReference type="CDD" id="cd05154">
    <property type="entry name" value="ACAD10_11_N-like"/>
    <property type="match status" value="1"/>
</dbReference>
<dbReference type="EMBL" id="BAABHK010000014">
    <property type="protein sequence ID" value="GAA4634584.1"/>
    <property type="molecule type" value="Genomic_DNA"/>
</dbReference>
<keyword evidence="3" id="KW-1185">Reference proteome</keyword>
<reference evidence="3" key="1">
    <citation type="journal article" date="2019" name="Int. J. Syst. Evol. Microbiol.">
        <title>The Global Catalogue of Microorganisms (GCM) 10K type strain sequencing project: providing services to taxonomists for standard genome sequencing and annotation.</title>
        <authorList>
            <consortium name="The Broad Institute Genomics Platform"/>
            <consortium name="The Broad Institute Genome Sequencing Center for Infectious Disease"/>
            <person name="Wu L."/>
            <person name="Ma J."/>
        </authorList>
    </citation>
    <scope>NUCLEOTIDE SEQUENCE [LARGE SCALE GENOMIC DNA]</scope>
    <source>
        <strain evidence="3">JCM 17939</strain>
    </source>
</reference>
<dbReference type="InterPro" id="IPR002575">
    <property type="entry name" value="Aminoglycoside_PTrfase"/>
</dbReference>
<dbReference type="InterPro" id="IPR051678">
    <property type="entry name" value="AGP_Transferase"/>
</dbReference>
<proteinExistence type="predicted"/>